<dbReference type="InterPro" id="IPR051091">
    <property type="entry name" value="O-Glucosyltr/Glycosyltrsf_90"/>
</dbReference>
<gene>
    <name evidence="4" type="ORF">IFR04_001622</name>
</gene>
<dbReference type="Pfam" id="PF05686">
    <property type="entry name" value="Glyco_transf_90"/>
    <property type="match status" value="1"/>
</dbReference>
<evidence type="ECO:0000313" key="4">
    <source>
        <dbReference type="EMBL" id="KAG4425255.1"/>
    </source>
</evidence>
<keyword evidence="2" id="KW-0812">Transmembrane</keyword>
<keyword evidence="2" id="KW-0472">Membrane</keyword>
<dbReference type="Proteomes" id="UP000664132">
    <property type="component" value="Unassembled WGS sequence"/>
</dbReference>
<feature type="region of interest" description="Disordered" evidence="1">
    <location>
        <begin position="1"/>
        <end position="38"/>
    </location>
</feature>
<name>A0A8H8BV49_9HELO</name>
<keyword evidence="2" id="KW-1133">Transmembrane helix</keyword>
<keyword evidence="5" id="KW-1185">Reference proteome</keyword>
<dbReference type="EMBL" id="JAFJYH010000012">
    <property type="protein sequence ID" value="KAG4425255.1"/>
    <property type="molecule type" value="Genomic_DNA"/>
</dbReference>
<dbReference type="OrthoDB" id="541052at2759"/>
<reference evidence="4" key="1">
    <citation type="submission" date="2021-02" db="EMBL/GenBank/DDBJ databases">
        <title>Genome sequence Cadophora malorum strain M34.</title>
        <authorList>
            <person name="Stefanovic E."/>
            <person name="Vu D."/>
            <person name="Scully C."/>
            <person name="Dijksterhuis J."/>
            <person name="Roader J."/>
            <person name="Houbraken J."/>
        </authorList>
    </citation>
    <scope>NUCLEOTIDE SEQUENCE</scope>
    <source>
        <strain evidence="4">M34</strain>
    </source>
</reference>
<feature type="compositionally biased region" description="Basic residues" evidence="1">
    <location>
        <begin position="1"/>
        <end position="10"/>
    </location>
</feature>
<dbReference type="InterPro" id="IPR006598">
    <property type="entry name" value="CAP10"/>
</dbReference>
<proteinExistence type="predicted"/>
<dbReference type="SMART" id="SM00672">
    <property type="entry name" value="CAP10"/>
    <property type="match status" value="1"/>
</dbReference>
<evidence type="ECO:0000256" key="2">
    <source>
        <dbReference type="SAM" id="Phobius"/>
    </source>
</evidence>
<sequence>MKDHGQRRRSSSNLNSPQQQRRIRVNPSNSPFLEDHDESKVPSLNTIFLRTKRKMRSRQTVSLLALISLAVLTVLYLRTPYITLRTPLGANGPSPKPIQELSNALDGKAAGPQKPPQSSNTHPIQQLIKSAEEDFGKIVERQSKTLAEAIKEYRRRYGIPPPPNFDRWYSFAKSKNVQFIDEYDSIHTTLTPFWGLKPKTIRNRAREALGYDANNLLGVLIRKGEIKKLDGGIPWAMEATRGMVEKFTKYLPDMDLCFNIHDEPRVVVPYDDLSRLVRSAKDVNMPAANAVAKPRNSWSQRPGDLSDGTRFEDLKLTRFNVIPHQATWTHSRMSCPPDSPARYLEDGLTEDNVDSYAVGELGFIYNKTAFSDICQSPSFSETYGFFDRPNAFNVAHDLFPVFSASKPSSYSDIVYPSPWYWAGKVTYDDTTDMDWAQKEGQLYWRGSTNGGFSRDGGWRRQHRQHVVKKMNAGDQAKIMTNIGEGGTEDWKVKEVSRSDFKDMFDVHFTHVDQCDPGDCKAQEQFFDIKEPAEQNEAWKYKYLLDIDGNAFSGRFYAFLKSKSLVYKLAVFREWHEEWLKPWVHYVPLSLRGDEWVEAVRWFAGEPSGKQEAEHIAMQGREWANKVLRNEDLEVWFFRLLLEYARVIDDDREIIGYTGS</sequence>
<accession>A0A8H8BV49</accession>
<feature type="compositionally biased region" description="Polar residues" evidence="1">
    <location>
        <begin position="11"/>
        <end position="31"/>
    </location>
</feature>
<comment type="caution">
    <text evidence="4">The sequence shown here is derived from an EMBL/GenBank/DDBJ whole genome shotgun (WGS) entry which is preliminary data.</text>
</comment>
<protein>
    <recommendedName>
        <fullName evidence="3">Glycosyl transferase CAP10 domain-containing protein</fullName>
    </recommendedName>
</protein>
<dbReference type="PANTHER" id="PTHR12203">
    <property type="entry name" value="KDEL LYS-ASP-GLU-LEU CONTAINING - RELATED"/>
    <property type="match status" value="1"/>
</dbReference>
<dbReference type="PANTHER" id="PTHR12203:SF104">
    <property type="entry name" value="PROTEIN CAP1, PUTATIVE (AFU_ORTHOLOGUE AFUA_1G05595)-RELATED"/>
    <property type="match status" value="1"/>
</dbReference>
<evidence type="ECO:0000313" key="5">
    <source>
        <dbReference type="Proteomes" id="UP000664132"/>
    </source>
</evidence>
<dbReference type="AlphaFoldDB" id="A0A8H8BV49"/>
<evidence type="ECO:0000256" key="1">
    <source>
        <dbReference type="SAM" id="MobiDB-lite"/>
    </source>
</evidence>
<feature type="transmembrane region" description="Helical" evidence="2">
    <location>
        <begin position="60"/>
        <end position="77"/>
    </location>
</feature>
<feature type="domain" description="Glycosyl transferase CAP10" evidence="3">
    <location>
        <begin position="357"/>
        <end position="650"/>
    </location>
</feature>
<feature type="region of interest" description="Disordered" evidence="1">
    <location>
        <begin position="86"/>
        <end position="123"/>
    </location>
</feature>
<organism evidence="4 5">
    <name type="scientific">Cadophora malorum</name>
    <dbReference type="NCBI Taxonomy" id="108018"/>
    <lineage>
        <taxon>Eukaryota</taxon>
        <taxon>Fungi</taxon>
        <taxon>Dikarya</taxon>
        <taxon>Ascomycota</taxon>
        <taxon>Pezizomycotina</taxon>
        <taxon>Leotiomycetes</taxon>
        <taxon>Helotiales</taxon>
        <taxon>Ploettnerulaceae</taxon>
        <taxon>Cadophora</taxon>
    </lineage>
</organism>
<evidence type="ECO:0000259" key="3">
    <source>
        <dbReference type="SMART" id="SM00672"/>
    </source>
</evidence>